<reference evidence="1" key="1">
    <citation type="submission" date="2021-06" db="EMBL/GenBank/DDBJ databases">
        <authorList>
            <person name="Kallberg Y."/>
            <person name="Tangrot J."/>
            <person name="Rosling A."/>
        </authorList>
    </citation>
    <scope>NUCLEOTIDE SEQUENCE</scope>
    <source>
        <strain evidence="1">CL356</strain>
    </source>
</reference>
<evidence type="ECO:0000313" key="2">
    <source>
        <dbReference type="Proteomes" id="UP000789525"/>
    </source>
</evidence>
<comment type="caution">
    <text evidence="1">The sequence shown here is derived from an EMBL/GenBank/DDBJ whole genome shotgun (WGS) entry which is preliminary data.</text>
</comment>
<protein>
    <submittedName>
        <fullName evidence="1">5344_t:CDS:1</fullName>
    </submittedName>
</protein>
<name>A0ACA9N4M3_9GLOM</name>
<dbReference type="EMBL" id="CAJVPT010018479">
    <property type="protein sequence ID" value="CAG8634561.1"/>
    <property type="molecule type" value="Genomic_DNA"/>
</dbReference>
<sequence length="396" mass="45317">MPPLSTPSFVESDDDSLLKNLDSVPLDGKSLIPGNTIFTKEEVPKLTDIKKRIPKEYFIPSIYKSFQYVIQDLLIVVLLFTIYMALDSTSFVPPFLKTFLLLPLYTLSQGTMFWAIFVLGHDCGHGSFSRNTSINNIFGTFLHTLILVPYTAWKLSHRHHHKNTGNIDKDEVFFPLRKSEAIIMTGGSGETKLIPYFGFGLGWIIYLVSGYGTRATSHINPFSPLFSKDRVGAITSLACVLAALTCLFYASSVYGIWSVVRYYFLPWFVFASWLVVTTFLHHHGVEENIKLPWFADEEWSYVVGNLSSVDRDYGILRDVTHNIGTHQVHHLFPIIPHYHLKEATAAFQQNFPHLKRESKEPIIKTFIETFKVWKSQFLIGNDTKIFVYKNEKTKQT</sequence>
<dbReference type="Proteomes" id="UP000789525">
    <property type="component" value="Unassembled WGS sequence"/>
</dbReference>
<keyword evidence="2" id="KW-1185">Reference proteome</keyword>
<organism evidence="1 2">
    <name type="scientific">Acaulospora colombiana</name>
    <dbReference type="NCBI Taxonomy" id="27376"/>
    <lineage>
        <taxon>Eukaryota</taxon>
        <taxon>Fungi</taxon>
        <taxon>Fungi incertae sedis</taxon>
        <taxon>Mucoromycota</taxon>
        <taxon>Glomeromycotina</taxon>
        <taxon>Glomeromycetes</taxon>
        <taxon>Diversisporales</taxon>
        <taxon>Acaulosporaceae</taxon>
        <taxon>Acaulospora</taxon>
    </lineage>
</organism>
<proteinExistence type="predicted"/>
<accession>A0ACA9N4M3</accession>
<gene>
    <name evidence="1" type="ORF">ACOLOM_LOCUS7750</name>
</gene>
<evidence type="ECO:0000313" key="1">
    <source>
        <dbReference type="EMBL" id="CAG8634561.1"/>
    </source>
</evidence>